<protein>
    <submittedName>
        <fullName evidence="4">Formin-like protein 6</fullName>
    </submittedName>
</protein>
<dbReference type="PANTHER" id="PTHR45733:SF7">
    <property type="entry name" value="C2 TENSIN-TYPE DOMAIN-CONTAINING PROTEIN"/>
    <property type="match status" value="1"/>
</dbReference>
<dbReference type="AlphaFoldDB" id="M7YNU1"/>
<keyword evidence="1" id="KW-0904">Protein phosphatase</keyword>
<feature type="compositionally biased region" description="Low complexity" evidence="2">
    <location>
        <begin position="707"/>
        <end position="722"/>
    </location>
</feature>
<feature type="domain" description="C2 tensin-type" evidence="3">
    <location>
        <begin position="167"/>
        <end position="372"/>
    </location>
</feature>
<reference evidence="4" key="1">
    <citation type="journal article" date="2013" name="Nature">
        <title>Draft genome of the wheat A-genome progenitor Triticum urartu.</title>
        <authorList>
            <person name="Ling H.Q."/>
            <person name="Zhao S."/>
            <person name="Liu D."/>
            <person name="Wang J."/>
            <person name="Sun H."/>
            <person name="Zhang C."/>
            <person name="Fan H."/>
            <person name="Li D."/>
            <person name="Dong L."/>
            <person name="Tao Y."/>
            <person name="Gao C."/>
            <person name="Wu H."/>
            <person name="Li Y."/>
            <person name="Cui Y."/>
            <person name="Guo X."/>
            <person name="Zheng S."/>
            <person name="Wang B."/>
            <person name="Yu K."/>
            <person name="Liang Q."/>
            <person name="Yang W."/>
            <person name="Lou X."/>
            <person name="Chen J."/>
            <person name="Feng M."/>
            <person name="Jian J."/>
            <person name="Zhang X."/>
            <person name="Luo G."/>
            <person name="Jiang Y."/>
            <person name="Liu J."/>
            <person name="Wang Z."/>
            <person name="Sha Y."/>
            <person name="Zhang B."/>
            <person name="Wu H."/>
            <person name="Tang D."/>
            <person name="Shen Q."/>
            <person name="Xue P."/>
            <person name="Zou S."/>
            <person name="Wang X."/>
            <person name="Liu X."/>
            <person name="Wang F."/>
            <person name="Yang Y."/>
            <person name="An X."/>
            <person name="Dong Z."/>
            <person name="Zhang K."/>
            <person name="Zhang X."/>
            <person name="Luo M.C."/>
            <person name="Dvorak J."/>
            <person name="Tong Y."/>
            <person name="Wang J."/>
            <person name="Yang H."/>
            <person name="Li Z."/>
            <person name="Wang D."/>
            <person name="Zhang A."/>
            <person name="Wang J."/>
        </authorList>
    </citation>
    <scope>NUCLEOTIDE SEQUENCE</scope>
</reference>
<dbReference type="InterPro" id="IPR051144">
    <property type="entry name" value="Formin_homology_domain"/>
</dbReference>
<keyword evidence="1" id="KW-0378">Hydrolase</keyword>
<dbReference type="PANTHER" id="PTHR45733">
    <property type="entry name" value="FORMIN-J"/>
    <property type="match status" value="1"/>
</dbReference>
<dbReference type="OMA" id="ADDHYSE"/>
<dbReference type="Gene3D" id="3.90.190.10">
    <property type="entry name" value="Protein tyrosine phosphatase superfamily"/>
    <property type="match status" value="2"/>
</dbReference>
<dbReference type="Gene3D" id="2.60.40.1110">
    <property type="match status" value="2"/>
</dbReference>
<accession>M7YNU1</accession>
<dbReference type="STRING" id="4572.M7YNU1"/>
<dbReference type="GO" id="GO:0004721">
    <property type="term" value="F:phosphoprotein phosphatase activity"/>
    <property type="evidence" value="ECO:0007669"/>
    <property type="project" value="UniProtKB-KW"/>
</dbReference>
<feature type="domain" description="C2 tensin-type" evidence="3">
    <location>
        <begin position="398"/>
        <end position="537"/>
    </location>
</feature>
<dbReference type="InterPro" id="IPR029021">
    <property type="entry name" value="Prot-tyrosine_phosphatase-like"/>
</dbReference>
<feature type="compositionally biased region" description="Polar residues" evidence="2">
    <location>
        <begin position="644"/>
        <end position="658"/>
    </location>
</feature>
<sequence>MLEEDELKPYVGGILKQLLARYSIDSLMVFNFEGGKKNSQTARIFSGYDMSAMGYPRNYEGCPLLTLEMIHHFLRSSESWLSLSQDNFLLIHSEHGGWPVLAFALAALLVYLRRCKDERKALETIHKYAPPGLVELYSPLNPAPSHLRYLKYVSRRHKSPELWPPADRMLNLNCAIIRTVPNFDGQGGCRPIFRIYGPDPLAPNDSSAKVLFSTPKTDDFVQLYTQCFSTDMLEEDELKPYVGGILKQLLARYSIDSLMVFNFEGGKKNSQTARIFSGYDMSAMGYPRNYEGCPLLTLEMIHHFLRSSESWLSLSQDNFLLIHSEHGGWPVLAFALAALLVYLRRCKDERKALETIHKYAPPGLVELYSPLNPAPSHLRYLKYVSRRHKSPELWPPADRMLNLNCAIIRTVPNFDGQGGCRPIFRIYGPDPLAPNDSSAKVLFSTPKTDDFVQLYTQEDSEIIKINIRCPVRGDIVMECVSVDEDFKHEVMVFRVMFSTAFVEDNLLLLDRDQIDILWDTKHRFPVDFRVEVIFSEIDATTSIHTSEPSSESESNHITDAASEQNGLNNVHDGFDVISMQETEISNGTPEHNIPDSRSVQTSQMEPENIHSSAPEAESVGPTIQDRELSVDAPKFEDDNDAIADTSSSQEAESVGPTSQEDELAENASAGEESEGSTTNSTANSDAQLADPPGSEADAATAEHSDANSESGSPSGSASSSSPKFDEDTEEAGTADAEVQSIELEGS</sequence>
<evidence type="ECO:0000313" key="4">
    <source>
        <dbReference type="EMBL" id="EMS52273.1"/>
    </source>
</evidence>
<name>M7YNU1_TRIUA</name>
<feature type="compositionally biased region" description="Polar residues" evidence="2">
    <location>
        <begin position="585"/>
        <end position="611"/>
    </location>
</feature>
<dbReference type="Pfam" id="PF10409">
    <property type="entry name" value="PTEN_C2"/>
    <property type="match status" value="1"/>
</dbReference>
<dbReference type="SUPFAM" id="SSF49562">
    <property type="entry name" value="C2 domain (Calcium/lipid-binding domain, CaLB)"/>
    <property type="match status" value="1"/>
</dbReference>
<proteinExistence type="predicted"/>
<feature type="region of interest" description="Disordered" evidence="2">
    <location>
        <begin position="585"/>
        <end position="622"/>
    </location>
</feature>
<gene>
    <name evidence="4" type="ORF">TRIUR3_08982</name>
</gene>
<dbReference type="InterPro" id="IPR014020">
    <property type="entry name" value="Tensin_C2-dom"/>
</dbReference>
<dbReference type="SUPFAM" id="SSF52799">
    <property type="entry name" value="(Phosphotyrosine protein) phosphatases II"/>
    <property type="match status" value="2"/>
</dbReference>
<evidence type="ECO:0000256" key="2">
    <source>
        <dbReference type="SAM" id="MobiDB-lite"/>
    </source>
</evidence>
<evidence type="ECO:0000256" key="1">
    <source>
        <dbReference type="ARBA" id="ARBA00022912"/>
    </source>
</evidence>
<dbReference type="InterPro" id="IPR035892">
    <property type="entry name" value="C2_domain_sf"/>
</dbReference>
<dbReference type="EMBL" id="KD209575">
    <property type="protein sequence ID" value="EMS52273.1"/>
    <property type="molecule type" value="Genomic_DNA"/>
</dbReference>
<dbReference type="SMART" id="SM01326">
    <property type="entry name" value="PTEN_C2"/>
    <property type="match status" value="1"/>
</dbReference>
<evidence type="ECO:0000259" key="3">
    <source>
        <dbReference type="PROSITE" id="PS51182"/>
    </source>
</evidence>
<feature type="compositionally biased region" description="Low complexity" evidence="2">
    <location>
        <begin position="665"/>
        <end position="684"/>
    </location>
</feature>
<feature type="region of interest" description="Disordered" evidence="2">
    <location>
        <begin position="637"/>
        <end position="746"/>
    </location>
</feature>
<dbReference type="PROSITE" id="PS51182">
    <property type="entry name" value="C2_TENSIN"/>
    <property type="match status" value="2"/>
</dbReference>
<organism evidence="4">
    <name type="scientific">Triticum urartu</name>
    <name type="common">Red wild einkorn</name>
    <name type="synonym">Crithodium urartu</name>
    <dbReference type="NCBI Taxonomy" id="4572"/>
    <lineage>
        <taxon>Eukaryota</taxon>
        <taxon>Viridiplantae</taxon>
        <taxon>Streptophyta</taxon>
        <taxon>Embryophyta</taxon>
        <taxon>Tracheophyta</taxon>
        <taxon>Spermatophyta</taxon>
        <taxon>Magnoliopsida</taxon>
        <taxon>Liliopsida</taxon>
        <taxon>Poales</taxon>
        <taxon>Poaceae</taxon>
        <taxon>BOP clade</taxon>
        <taxon>Pooideae</taxon>
        <taxon>Triticodae</taxon>
        <taxon>Triticeae</taxon>
        <taxon>Triticinae</taxon>
        <taxon>Triticum</taxon>
    </lineage>
</organism>
<dbReference type="eggNOG" id="KOG1922">
    <property type="taxonomic scope" value="Eukaryota"/>
</dbReference>